<dbReference type="InterPro" id="IPR053098">
    <property type="entry name" value="Petuviruses_polyprotein"/>
</dbReference>
<proteinExistence type="predicted"/>
<evidence type="ECO:0000313" key="2">
    <source>
        <dbReference type="EMBL" id="KAF3443358.1"/>
    </source>
</evidence>
<evidence type="ECO:0000313" key="3">
    <source>
        <dbReference type="Proteomes" id="UP000796880"/>
    </source>
</evidence>
<dbReference type="Proteomes" id="UP000796880">
    <property type="component" value="Unassembled WGS sequence"/>
</dbReference>
<feature type="region of interest" description="Disordered" evidence="1">
    <location>
        <begin position="162"/>
        <end position="181"/>
    </location>
</feature>
<keyword evidence="3" id="KW-1185">Reference proteome</keyword>
<dbReference type="EMBL" id="VOIH02000006">
    <property type="protein sequence ID" value="KAF3443358.1"/>
    <property type="molecule type" value="Genomic_DNA"/>
</dbReference>
<evidence type="ECO:0000256" key="1">
    <source>
        <dbReference type="SAM" id="MobiDB-lite"/>
    </source>
</evidence>
<dbReference type="OrthoDB" id="1720991at2759"/>
<accession>A0A8K0H0H2</accession>
<protein>
    <submittedName>
        <fullName evidence="2">Uncharacterized protein</fullName>
    </submittedName>
</protein>
<dbReference type="AlphaFoldDB" id="A0A8K0H0H2"/>
<reference evidence="2" key="1">
    <citation type="submission" date="2020-03" db="EMBL/GenBank/DDBJ databases">
        <title>A high-quality chromosome-level genome assembly of a woody plant with both climbing and erect habits, Rhamnella rubrinervis.</title>
        <authorList>
            <person name="Lu Z."/>
            <person name="Yang Y."/>
            <person name="Zhu X."/>
            <person name="Sun Y."/>
        </authorList>
    </citation>
    <scope>NUCLEOTIDE SEQUENCE</scope>
    <source>
        <strain evidence="2">BYM</strain>
        <tissue evidence="2">Leaf</tissue>
    </source>
</reference>
<comment type="caution">
    <text evidence="2">The sequence shown here is derived from an EMBL/GenBank/DDBJ whole genome shotgun (WGS) entry which is preliminary data.</text>
</comment>
<sequence length="219" mass="24953">MGTVITVGGLIEDHNEGLANALWPELLASVCTYMAMIEGYTHIHFGAVRVVLSSHGHHGVPTTVKMALLKSTFVQYEQAVITTILSTLNARSIVLTFYPNFNIPKQIAKAEHRKLIPLHWFTNYENLHNASRPFIAMDLTFQTMPDGIAKTTFQEIERNIRPLPLSDSDDDDDDYQPPRRHYHPDDLDNLWICLKGACKKRDKSLLPIYKEALEILRKE</sequence>
<name>A0A8K0H0H2_9ROSA</name>
<gene>
    <name evidence="2" type="ORF">FNV43_RR13040</name>
</gene>
<dbReference type="PANTHER" id="PTHR48435:SF1">
    <property type="entry name" value="POLYPROTEIN"/>
    <property type="match status" value="1"/>
</dbReference>
<organism evidence="2 3">
    <name type="scientific">Rhamnella rubrinervis</name>
    <dbReference type="NCBI Taxonomy" id="2594499"/>
    <lineage>
        <taxon>Eukaryota</taxon>
        <taxon>Viridiplantae</taxon>
        <taxon>Streptophyta</taxon>
        <taxon>Embryophyta</taxon>
        <taxon>Tracheophyta</taxon>
        <taxon>Spermatophyta</taxon>
        <taxon>Magnoliopsida</taxon>
        <taxon>eudicotyledons</taxon>
        <taxon>Gunneridae</taxon>
        <taxon>Pentapetalae</taxon>
        <taxon>rosids</taxon>
        <taxon>fabids</taxon>
        <taxon>Rosales</taxon>
        <taxon>Rhamnaceae</taxon>
        <taxon>rhamnoid group</taxon>
        <taxon>Rhamneae</taxon>
        <taxon>Rhamnella</taxon>
    </lineage>
</organism>
<dbReference type="PANTHER" id="PTHR48435">
    <property type="entry name" value="POLYPROTEIN"/>
    <property type="match status" value="1"/>
</dbReference>